<protein>
    <recommendedName>
        <fullName evidence="3">Sel1 repeat family protein</fullName>
    </recommendedName>
</protein>
<dbReference type="EMBL" id="AGNL01046301">
    <property type="protein sequence ID" value="EJK48074.1"/>
    <property type="molecule type" value="Genomic_DNA"/>
</dbReference>
<proteinExistence type="predicted"/>
<evidence type="ECO:0000313" key="1">
    <source>
        <dbReference type="EMBL" id="EJK48074.1"/>
    </source>
</evidence>
<dbReference type="Pfam" id="PF08238">
    <property type="entry name" value="Sel1"/>
    <property type="match status" value="2"/>
</dbReference>
<dbReference type="Proteomes" id="UP000266841">
    <property type="component" value="Unassembled WGS sequence"/>
</dbReference>
<dbReference type="AlphaFoldDB" id="K0R7N6"/>
<gene>
    <name evidence="1" type="ORF">THAOC_33160</name>
</gene>
<comment type="caution">
    <text evidence="1">The sequence shown here is derived from an EMBL/GenBank/DDBJ whole genome shotgun (WGS) entry which is preliminary data.</text>
</comment>
<evidence type="ECO:0008006" key="3">
    <source>
        <dbReference type="Google" id="ProtNLM"/>
    </source>
</evidence>
<dbReference type="OrthoDB" id="2384430at2759"/>
<dbReference type="SUPFAM" id="SSF81901">
    <property type="entry name" value="HCP-like"/>
    <property type="match status" value="1"/>
</dbReference>
<name>K0R7N6_THAOC</name>
<sequence>AYHGGDGVQQDNARAVEFWTKAAMRGHAGSRYNLGWLEGNKGNHNRAVRHYLISAKMGERDSVENMKRSFMGGFATKEQYAEALKGYQDAVEEMKSPQRDEAMRLGHLLGKK</sequence>
<keyword evidence="2" id="KW-1185">Reference proteome</keyword>
<accession>K0R7N6</accession>
<reference evidence="1 2" key="1">
    <citation type="journal article" date="2012" name="Genome Biol.">
        <title>Genome and low-iron response of an oceanic diatom adapted to chronic iron limitation.</title>
        <authorList>
            <person name="Lommer M."/>
            <person name="Specht M."/>
            <person name="Roy A.S."/>
            <person name="Kraemer L."/>
            <person name="Andreson R."/>
            <person name="Gutowska M.A."/>
            <person name="Wolf J."/>
            <person name="Bergner S.V."/>
            <person name="Schilhabel M.B."/>
            <person name="Klostermeier U.C."/>
            <person name="Beiko R.G."/>
            <person name="Rosenstiel P."/>
            <person name="Hippler M."/>
            <person name="Laroche J."/>
        </authorList>
    </citation>
    <scope>NUCLEOTIDE SEQUENCE [LARGE SCALE GENOMIC DNA]</scope>
    <source>
        <strain evidence="1 2">CCMP1005</strain>
    </source>
</reference>
<evidence type="ECO:0000313" key="2">
    <source>
        <dbReference type="Proteomes" id="UP000266841"/>
    </source>
</evidence>
<dbReference type="InterPro" id="IPR011990">
    <property type="entry name" value="TPR-like_helical_dom_sf"/>
</dbReference>
<organism evidence="1 2">
    <name type="scientific">Thalassiosira oceanica</name>
    <name type="common">Marine diatom</name>
    <dbReference type="NCBI Taxonomy" id="159749"/>
    <lineage>
        <taxon>Eukaryota</taxon>
        <taxon>Sar</taxon>
        <taxon>Stramenopiles</taxon>
        <taxon>Ochrophyta</taxon>
        <taxon>Bacillariophyta</taxon>
        <taxon>Coscinodiscophyceae</taxon>
        <taxon>Thalassiosirophycidae</taxon>
        <taxon>Thalassiosirales</taxon>
        <taxon>Thalassiosiraceae</taxon>
        <taxon>Thalassiosira</taxon>
    </lineage>
</organism>
<feature type="non-terminal residue" evidence="1">
    <location>
        <position position="1"/>
    </location>
</feature>
<dbReference type="Gene3D" id="1.25.40.10">
    <property type="entry name" value="Tetratricopeptide repeat domain"/>
    <property type="match status" value="1"/>
</dbReference>
<dbReference type="InterPro" id="IPR006597">
    <property type="entry name" value="Sel1-like"/>
</dbReference>